<keyword evidence="4 15" id="KW-0812">Transmembrane</keyword>
<evidence type="ECO:0000256" key="10">
    <source>
        <dbReference type="ARBA" id="ARBA00044662"/>
    </source>
</evidence>
<dbReference type="GO" id="GO:0005351">
    <property type="term" value="F:carbohydrate:proton symporter activity"/>
    <property type="evidence" value="ECO:0007669"/>
    <property type="project" value="TreeGrafter"/>
</dbReference>
<dbReference type="InterPro" id="IPR036259">
    <property type="entry name" value="MFS_trans_sf"/>
</dbReference>
<evidence type="ECO:0000256" key="9">
    <source>
        <dbReference type="ARBA" id="ARBA00044656"/>
    </source>
</evidence>
<evidence type="ECO:0000256" key="6">
    <source>
        <dbReference type="ARBA" id="ARBA00023136"/>
    </source>
</evidence>
<evidence type="ECO:0000256" key="7">
    <source>
        <dbReference type="ARBA" id="ARBA00044637"/>
    </source>
</evidence>
<evidence type="ECO:0000256" key="13">
    <source>
        <dbReference type="ARBA" id="ARBA00044780"/>
    </source>
</evidence>
<organism evidence="17 18">
    <name type="scientific">Pythium insidiosum</name>
    <name type="common">Pythiosis disease agent</name>
    <dbReference type="NCBI Taxonomy" id="114742"/>
    <lineage>
        <taxon>Eukaryota</taxon>
        <taxon>Sar</taxon>
        <taxon>Stramenopiles</taxon>
        <taxon>Oomycota</taxon>
        <taxon>Peronosporomycetes</taxon>
        <taxon>Pythiales</taxon>
        <taxon>Pythiaceae</taxon>
        <taxon>Pythium</taxon>
    </lineage>
</organism>
<keyword evidence="5 15" id="KW-1133">Transmembrane helix</keyword>
<comment type="similarity">
    <text evidence="2 14">Belongs to the major facilitator superfamily. Sugar transporter (TC 2.A.1.1) family.</text>
</comment>
<keyword evidence="18" id="KW-1185">Reference proteome</keyword>
<keyword evidence="6 15" id="KW-0472">Membrane</keyword>
<dbReference type="PANTHER" id="PTHR48022">
    <property type="entry name" value="PLASTIDIC GLUCOSE TRANSPORTER 4"/>
    <property type="match status" value="1"/>
</dbReference>
<gene>
    <name evidence="17" type="ORF">P43SY_011092</name>
</gene>
<evidence type="ECO:0000313" key="18">
    <source>
        <dbReference type="Proteomes" id="UP001209570"/>
    </source>
</evidence>
<comment type="catalytic activity">
    <reaction evidence="11">
        <text>D-glucosamine(out) = D-glucosamine(in)</text>
        <dbReference type="Rhea" id="RHEA:78423"/>
        <dbReference type="ChEBI" id="CHEBI:58723"/>
    </reaction>
    <physiologicalReaction direction="left-to-right" evidence="11">
        <dbReference type="Rhea" id="RHEA:78424"/>
    </physiologicalReaction>
</comment>
<evidence type="ECO:0000256" key="2">
    <source>
        <dbReference type="ARBA" id="ARBA00010992"/>
    </source>
</evidence>
<comment type="catalytic activity">
    <reaction evidence="10">
        <text>D-mannose(out) = D-mannose(in)</text>
        <dbReference type="Rhea" id="RHEA:78391"/>
        <dbReference type="ChEBI" id="CHEBI:4208"/>
    </reaction>
    <physiologicalReaction direction="left-to-right" evidence="10">
        <dbReference type="Rhea" id="RHEA:78392"/>
    </physiologicalReaction>
</comment>
<dbReference type="PRINTS" id="PR00171">
    <property type="entry name" value="SUGRTRNSPORT"/>
</dbReference>
<evidence type="ECO:0000256" key="8">
    <source>
        <dbReference type="ARBA" id="ARBA00044648"/>
    </source>
</evidence>
<evidence type="ECO:0000256" key="14">
    <source>
        <dbReference type="RuleBase" id="RU003346"/>
    </source>
</evidence>
<evidence type="ECO:0000259" key="16">
    <source>
        <dbReference type="PROSITE" id="PS50850"/>
    </source>
</evidence>
<comment type="catalytic activity">
    <reaction evidence="8">
        <text>D-glucose(out) = D-glucose(in)</text>
        <dbReference type="Rhea" id="RHEA:60376"/>
        <dbReference type="ChEBI" id="CHEBI:4167"/>
    </reaction>
    <physiologicalReaction direction="left-to-right" evidence="8">
        <dbReference type="Rhea" id="RHEA:60377"/>
    </physiologicalReaction>
</comment>
<comment type="catalytic activity">
    <reaction evidence="7">
        <text>D-galactose(in) = D-galactose(out)</text>
        <dbReference type="Rhea" id="RHEA:34915"/>
        <dbReference type="ChEBI" id="CHEBI:4139"/>
    </reaction>
    <physiologicalReaction direction="right-to-left" evidence="7">
        <dbReference type="Rhea" id="RHEA:34917"/>
    </physiologicalReaction>
</comment>
<feature type="transmembrane region" description="Helical" evidence="15">
    <location>
        <begin position="176"/>
        <end position="199"/>
    </location>
</feature>
<sequence length="514" mass="55924">MAGGVAIDVQGNNGDDVPTEGTRTYAIIVCLFASLGGLFFGYDQGVTGGVLVMDSYLNDYCVGWKNMTYDDCTKDSNDLPSRWLDFTLWYNMMYNIGCIFGALIGGYVADRFGRRVTIFNAGLLFCIGTTWVCFNKAQEHGLLLAARVIQGMGVGNSSFSLPIFGAEMAPKELRGFLSGFMQMTIVTGLLLANIVNLIVEDHASGWRITNGVAMAAPIIVMLGIFCVPESPRWTYVHKGKDAAEDALKRLRQTENVGRELQAIGDQIAAEGQQAEWKDLLQPLVLKRVLIAMFLQILQQATGINPMFTYGGMIFKDVAGDGIISIFLLSVVNFVSTIPAMRWVDTYGRRQLLLIGAVGMVVGHLLAGITFTAGCDGDTDDSGCSKASGYVIVVGTSFFIFNFAISWGPVCWIYPAEIFPLNVRAKAVSLSTMANWVAGTMMTWVVKLFPALNINGVFFLFAATCTGAGVFVYYFCPETKGMLLEDIEDLFVSGSSAQRVADKPSPKYEEAITPV</sequence>
<accession>A0AAD5LSG4</accession>
<dbReference type="GO" id="GO:0016020">
    <property type="term" value="C:membrane"/>
    <property type="evidence" value="ECO:0007669"/>
    <property type="project" value="UniProtKB-SubCell"/>
</dbReference>
<feature type="transmembrane region" description="Helical" evidence="15">
    <location>
        <begin position="451"/>
        <end position="475"/>
    </location>
</feature>
<evidence type="ECO:0000256" key="4">
    <source>
        <dbReference type="ARBA" id="ARBA00022692"/>
    </source>
</evidence>
<feature type="transmembrane region" description="Helical" evidence="15">
    <location>
        <begin position="390"/>
        <end position="414"/>
    </location>
</feature>
<dbReference type="InterPro" id="IPR005828">
    <property type="entry name" value="MFS_sugar_transport-like"/>
</dbReference>
<proteinExistence type="inferred from homology"/>
<dbReference type="AlphaFoldDB" id="A0AAD5LSG4"/>
<dbReference type="PROSITE" id="PS00217">
    <property type="entry name" value="SUGAR_TRANSPORT_2"/>
    <property type="match status" value="1"/>
</dbReference>
<feature type="transmembrane region" description="Helical" evidence="15">
    <location>
        <begin position="351"/>
        <end position="370"/>
    </location>
</feature>
<dbReference type="PANTHER" id="PTHR48022:SF2">
    <property type="entry name" value="PLASTIDIC GLUCOSE TRANSPORTER 4"/>
    <property type="match status" value="1"/>
</dbReference>
<evidence type="ECO:0000256" key="3">
    <source>
        <dbReference type="ARBA" id="ARBA00011738"/>
    </source>
</evidence>
<dbReference type="FunFam" id="1.20.1250.20:FF:000129">
    <property type="entry name" value="Major Facilitator Superfamily (MFS)"/>
    <property type="match status" value="1"/>
</dbReference>
<dbReference type="NCBIfam" id="TIGR00879">
    <property type="entry name" value="SP"/>
    <property type="match status" value="1"/>
</dbReference>
<evidence type="ECO:0000256" key="5">
    <source>
        <dbReference type="ARBA" id="ARBA00022989"/>
    </source>
</evidence>
<dbReference type="PROSITE" id="PS00216">
    <property type="entry name" value="SUGAR_TRANSPORT_1"/>
    <property type="match status" value="1"/>
</dbReference>
<dbReference type="InterPro" id="IPR005829">
    <property type="entry name" value="Sugar_transporter_CS"/>
</dbReference>
<feature type="transmembrane region" description="Helical" evidence="15">
    <location>
        <begin position="211"/>
        <end position="228"/>
    </location>
</feature>
<feature type="transmembrane region" description="Helical" evidence="15">
    <location>
        <begin position="321"/>
        <end position="339"/>
    </location>
</feature>
<dbReference type="PROSITE" id="PS50850">
    <property type="entry name" value="MFS"/>
    <property type="match status" value="1"/>
</dbReference>
<feature type="transmembrane region" description="Helical" evidence="15">
    <location>
        <begin position="116"/>
        <end position="134"/>
    </location>
</feature>
<feature type="transmembrane region" description="Helical" evidence="15">
    <location>
        <begin position="88"/>
        <end position="109"/>
    </location>
</feature>
<feature type="transmembrane region" description="Helical" evidence="15">
    <location>
        <begin position="140"/>
        <end position="164"/>
    </location>
</feature>
<name>A0AAD5LSG4_PYTIN</name>
<feature type="transmembrane region" description="Helical" evidence="15">
    <location>
        <begin position="288"/>
        <end position="309"/>
    </location>
</feature>
<dbReference type="InterPro" id="IPR050360">
    <property type="entry name" value="MFS_Sugar_Transporters"/>
</dbReference>
<evidence type="ECO:0000256" key="1">
    <source>
        <dbReference type="ARBA" id="ARBA00004141"/>
    </source>
</evidence>
<feature type="domain" description="Major facilitator superfamily (MFS) profile" evidence="16">
    <location>
        <begin position="29"/>
        <end position="479"/>
    </location>
</feature>
<reference evidence="17" key="1">
    <citation type="submission" date="2021-12" db="EMBL/GenBank/DDBJ databases">
        <title>Prjna785345.</title>
        <authorList>
            <person name="Rujirawat T."/>
            <person name="Krajaejun T."/>
        </authorList>
    </citation>
    <scope>NUCLEOTIDE SEQUENCE</scope>
    <source>
        <strain evidence="17">Pi057C3</strain>
    </source>
</reference>
<feature type="transmembrane region" description="Helical" evidence="15">
    <location>
        <begin position="426"/>
        <end position="445"/>
    </location>
</feature>
<evidence type="ECO:0000256" key="12">
    <source>
        <dbReference type="ARBA" id="ARBA00044710"/>
    </source>
</evidence>
<dbReference type="InterPro" id="IPR003663">
    <property type="entry name" value="Sugar/inositol_transpt"/>
</dbReference>
<evidence type="ECO:0000313" key="17">
    <source>
        <dbReference type="EMBL" id="KAJ0391070.1"/>
    </source>
</evidence>
<comment type="catalytic activity">
    <reaction evidence="9">
        <text>D-xylose(out) = D-xylose(in)</text>
        <dbReference type="Rhea" id="RHEA:78427"/>
        <dbReference type="ChEBI" id="CHEBI:53455"/>
    </reaction>
    <physiologicalReaction direction="left-to-right" evidence="9">
        <dbReference type="Rhea" id="RHEA:78428"/>
    </physiologicalReaction>
</comment>
<dbReference type="Proteomes" id="UP001209570">
    <property type="component" value="Unassembled WGS sequence"/>
</dbReference>
<dbReference type="SUPFAM" id="SSF103473">
    <property type="entry name" value="MFS general substrate transporter"/>
    <property type="match status" value="1"/>
</dbReference>
<keyword evidence="14" id="KW-0813">Transport</keyword>
<protein>
    <recommendedName>
        <fullName evidence="13">Hexose transporter 1</fullName>
    </recommendedName>
</protein>
<dbReference type="InterPro" id="IPR020846">
    <property type="entry name" value="MFS_dom"/>
</dbReference>
<dbReference type="EMBL" id="JAKCXM010001334">
    <property type="protein sequence ID" value="KAJ0391070.1"/>
    <property type="molecule type" value="Genomic_DNA"/>
</dbReference>
<comment type="subunit">
    <text evidence="3">Homodimer.</text>
</comment>
<feature type="transmembrane region" description="Helical" evidence="15">
    <location>
        <begin position="24"/>
        <end position="42"/>
    </location>
</feature>
<evidence type="ECO:0000256" key="11">
    <source>
        <dbReference type="ARBA" id="ARBA00044668"/>
    </source>
</evidence>
<dbReference type="Gene3D" id="1.20.1250.20">
    <property type="entry name" value="MFS general substrate transporter like domains"/>
    <property type="match status" value="1"/>
</dbReference>
<evidence type="ECO:0000256" key="15">
    <source>
        <dbReference type="SAM" id="Phobius"/>
    </source>
</evidence>
<comment type="catalytic activity">
    <reaction evidence="12">
        <text>D-fructose(out) = D-fructose(in)</text>
        <dbReference type="Rhea" id="RHEA:60372"/>
        <dbReference type="ChEBI" id="CHEBI:37721"/>
    </reaction>
    <physiologicalReaction direction="left-to-right" evidence="12">
        <dbReference type="Rhea" id="RHEA:60373"/>
    </physiologicalReaction>
</comment>
<comment type="subcellular location">
    <subcellularLocation>
        <location evidence="1">Membrane</location>
        <topology evidence="1">Multi-pass membrane protein</topology>
    </subcellularLocation>
</comment>
<dbReference type="Pfam" id="PF00083">
    <property type="entry name" value="Sugar_tr"/>
    <property type="match status" value="1"/>
</dbReference>
<comment type="caution">
    <text evidence="17">The sequence shown here is derived from an EMBL/GenBank/DDBJ whole genome shotgun (WGS) entry which is preliminary data.</text>
</comment>